<dbReference type="InterPro" id="IPR008936">
    <property type="entry name" value="Rho_GTPase_activation_prot"/>
</dbReference>
<protein>
    <submittedName>
        <fullName evidence="6">Rho GTPase-activating protein 25 isoform X2</fullName>
    </submittedName>
</protein>
<dbReference type="SUPFAM" id="SSF48350">
    <property type="entry name" value="GTPase activation domain, GAP"/>
    <property type="match status" value="1"/>
</dbReference>
<dbReference type="SMART" id="SM00324">
    <property type="entry name" value="RhoGAP"/>
    <property type="match status" value="1"/>
</dbReference>
<feature type="region of interest" description="Disordered" evidence="2">
    <location>
        <begin position="98"/>
        <end position="126"/>
    </location>
</feature>
<evidence type="ECO:0000313" key="5">
    <source>
        <dbReference type="Proteomes" id="UP001652641"/>
    </source>
</evidence>
<dbReference type="Pfam" id="PF00169">
    <property type="entry name" value="PH"/>
    <property type="match status" value="1"/>
</dbReference>
<feature type="region of interest" description="Disordered" evidence="2">
    <location>
        <begin position="467"/>
        <end position="550"/>
    </location>
</feature>
<keyword evidence="1" id="KW-0343">GTPase activation</keyword>
<evidence type="ECO:0000259" key="4">
    <source>
        <dbReference type="PROSITE" id="PS50238"/>
    </source>
</evidence>
<dbReference type="CDD" id="cd13263">
    <property type="entry name" value="PH_RhoGap25-like"/>
    <property type="match status" value="1"/>
</dbReference>
<evidence type="ECO:0000313" key="6">
    <source>
        <dbReference type="RefSeq" id="XP_072602249.1"/>
    </source>
</evidence>
<dbReference type="InterPro" id="IPR001849">
    <property type="entry name" value="PH_domain"/>
</dbReference>
<dbReference type="PANTHER" id="PTHR15228">
    <property type="entry name" value="SPERMATHECAL PHYSIOLOGY VARIANT"/>
    <property type="match status" value="1"/>
</dbReference>
<feature type="domain" description="PH" evidence="3">
    <location>
        <begin position="157"/>
        <end position="262"/>
    </location>
</feature>
<dbReference type="Pfam" id="PF00620">
    <property type="entry name" value="RhoGAP"/>
    <property type="match status" value="1"/>
</dbReference>
<evidence type="ECO:0000259" key="3">
    <source>
        <dbReference type="PROSITE" id="PS50003"/>
    </source>
</evidence>
<dbReference type="InterPro" id="IPR011993">
    <property type="entry name" value="PH-like_dom_sf"/>
</dbReference>
<feature type="domain" description="Rho-GAP" evidence="4">
    <location>
        <begin position="271"/>
        <end position="465"/>
    </location>
</feature>
<dbReference type="PROSITE" id="PS50003">
    <property type="entry name" value="PH_DOMAIN"/>
    <property type="match status" value="1"/>
</dbReference>
<dbReference type="CDD" id="cd04390">
    <property type="entry name" value="RhoGAP_ARHGAP22_24_25"/>
    <property type="match status" value="1"/>
</dbReference>
<name>A0ABM4ZI70_VULVU</name>
<organism evidence="5 6">
    <name type="scientific">Vulpes vulpes</name>
    <name type="common">Red fox</name>
    <dbReference type="NCBI Taxonomy" id="9627"/>
    <lineage>
        <taxon>Eukaryota</taxon>
        <taxon>Metazoa</taxon>
        <taxon>Chordata</taxon>
        <taxon>Craniata</taxon>
        <taxon>Vertebrata</taxon>
        <taxon>Euteleostomi</taxon>
        <taxon>Mammalia</taxon>
        <taxon>Eutheria</taxon>
        <taxon>Laurasiatheria</taxon>
        <taxon>Carnivora</taxon>
        <taxon>Caniformia</taxon>
        <taxon>Canidae</taxon>
        <taxon>Vulpes</taxon>
    </lineage>
</organism>
<accession>A0ABM4ZI70</accession>
<dbReference type="GeneID" id="112934382"/>
<proteinExistence type="predicted"/>
<dbReference type="InterPro" id="IPR000198">
    <property type="entry name" value="RhoGAP_dom"/>
</dbReference>
<dbReference type="Gene3D" id="2.30.29.30">
    <property type="entry name" value="Pleckstrin-homology domain (PH domain)/Phosphotyrosine-binding domain (PTB)"/>
    <property type="match status" value="1"/>
</dbReference>
<feature type="compositionally biased region" description="Polar residues" evidence="2">
    <location>
        <begin position="506"/>
        <end position="526"/>
    </location>
</feature>
<dbReference type="InterPro" id="IPR051025">
    <property type="entry name" value="RhoGAP"/>
</dbReference>
<dbReference type="Gene3D" id="1.10.555.10">
    <property type="entry name" value="Rho GTPase activation protein"/>
    <property type="match status" value="1"/>
</dbReference>
<dbReference type="PANTHER" id="PTHR15228:SF20">
    <property type="entry name" value="RHO GTPASE-ACTIVATING PROTEIN 25"/>
    <property type="match status" value="1"/>
</dbReference>
<sequence>MCPRFIRLYTPACFISAIIPPRRECYHPGLTSGETGAQRSCVMNVLKGLRTRKGRTGLRAAGETGQSEVGCIWLCHECSGNPQKLKTGPVSRRLLPAGRRGQALGGGGGGGGATAQERGAELPHGGTAAELAARSRSVMTGEQMATLHLPAPSPLQRPVKMGWLKKQRSIVKNWQQRYFVLRAQQLCYYKDEEDGKPQGCLYLPGGTIKEIATNPEEAGKFVFEVIPASWDQSRTGQDSYVLMASSQAEMEEWVKFLRRVAGTPSGAVFGQRLDETVAYEQKFGPHLVPILVEKCAEFILQHGLHEEGIFRLPGQDNLVKQLRDAFDAGERPSFDRDTDVHTVASLLKLYLRDLPEPVVPWSQYEGFLLCGQLMNADEAKAQQELVKQLSLLPRDNYSLLSYLCRFLHEIQLNCAVNKMSVDNLATVIGVNLIRSKVEDPAVIMRGTPQIQRVMTMMIRDHEVLFPKSKDVPLSPPAQKNDPKKPPVARSSVGWDATEDPPISRADSFSNTTSNSDATSPTGQQPSDGCLEESSKAPREKLGDWKLQSRKRTQTLPNRKCFLTSAFQGANSGKVEIFKNEFWSPSDVKAGEGHRRTLSQGVPHYPDTQRTSTYDNVPAPPGPTGEEAGKASSPACDSKRETLASPSSETGPEKKNCGEEELESLQTVVQELRKEIETQKQKYEEQIENLEKENYDVWAKVVRLNEELEKEKKKFAALEISLRNVERSREDVERRNKALEEEVKEFVKSMKEPKADA</sequence>
<gene>
    <name evidence="6" type="primary">ARHGAP25</name>
</gene>
<feature type="region of interest" description="Disordered" evidence="2">
    <location>
        <begin position="585"/>
        <end position="659"/>
    </location>
</feature>
<dbReference type="RefSeq" id="XP_072602249.1">
    <property type="nucleotide sequence ID" value="XM_072746148.1"/>
</dbReference>
<evidence type="ECO:0000256" key="2">
    <source>
        <dbReference type="SAM" id="MobiDB-lite"/>
    </source>
</evidence>
<evidence type="ECO:0000256" key="1">
    <source>
        <dbReference type="ARBA" id="ARBA00022468"/>
    </source>
</evidence>
<dbReference type="Proteomes" id="UP001652641">
    <property type="component" value="Unplaced"/>
</dbReference>
<keyword evidence="5" id="KW-1185">Reference proteome</keyword>
<dbReference type="SUPFAM" id="SSF50729">
    <property type="entry name" value="PH domain-like"/>
    <property type="match status" value="1"/>
</dbReference>
<dbReference type="PROSITE" id="PS50238">
    <property type="entry name" value="RHOGAP"/>
    <property type="match status" value="1"/>
</dbReference>
<reference evidence="6" key="1">
    <citation type="submission" date="2025-08" db="UniProtKB">
        <authorList>
            <consortium name="RefSeq"/>
        </authorList>
    </citation>
    <scope>IDENTIFICATION</scope>
    <source>
        <tissue evidence="6">Cell line</tissue>
    </source>
</reference>
<dbReference type="SMART" id="SM00233">
    <property type="entry name" value="PH"/>
    <property type="match status" value="1"/>
</dbReference>
<feature type="compositionally biased region" description="Basic and acidic residues" evidence="2">
    <location>
        <begin position="532"/>
        <end position="543"/>
    </location>
</feature>
<feature type="compositionally biased region" description="Gly residues" evidence="2">
    <location>
        <begin position="103"/>
        <end position="113"/>
    </location>
</feature>